<proteinExistence type="predicted"/>
<keyword evidence="1" id="KW-0378">Hydrolase</keyword>
<protein>
    <submittedName>
        <fullName evidence="1">Glycosyl hydrolases family 11-domain-containing protein</fullName>
    </submittedName>
</protein>
<dbReference type="EMBL" id="JAGIZQ010000005">
    <property type="protein sequence ID" value="KAH6628147.1"/>
    <property type="molecule type" value="Genomic_DNA"/>
</dbReference>
<comment type="caution">
    <text evidence="1">The sequence shown here is derived from an EMBL/GenBank/DDBJ whole genome shotgun (WGS) entry which is preliminary data.</text>
</comment>
<keyword evidence="2" id="KW-1185">Reference proteome</keyword>
<evidence type="ECO:0000313" key="2">
    <source>
        <dbReference type="Proteomes" id="UP000724584"/>
    </source>
</evidence>
<dbReference type="Proteomes" id="UP000724584">
    <property type="component" value="Unassembled WGS sequence"/>
</dbReference>
<sequence>MVTLKALLLGATSALAFPFNPTEPATAHARGKNAAEGLLARDGTPSSSGQHGGYYYYFWTDGGGTVNYQNGDDGSYDVKWQNCSNFVGGKGWNPGSPSRTINFNATFETSGNGYLAVYGWTTDPLVEYYIIESFGTFDPSAYAQQRFEPYTADGSEYSLGRTIRYGLPFEGPSIIQYYAARRNKRSSGSVTVADHFAAWKERGLKFGAFKDQIVATEGYASNGSSSVTVW</sequence>
<organism evidence="1 2">
    <name type="scientific">Chaetomium tenue</name>
    <dbReference type="NCBI Taxonomy" id="1854479"/>
    <lineage>
        <taxon>Eukaryota</taxon>
        <taxon>Fungi</taxon>
        <taxon>Dikarya</taxon>
        <taxon>Ascomycota</taxon>
        <taxon>Pezizomycotina</taxon>
        <taxon>Sordariomycetes</taxon>
        <taxon>Sordariomycetidae</taxon>
        <taxon>Sordariales</taxon>
        <taxon>Chaetomiaceae</taxon>
        <taxon>Chaetomium</taxon>
    </lineage>
</organism>
<reference evidence="1 2" key="1">
    <citation type="journal article" date="2021" name="Nat. Commun.">
        <title>Genetic determinants of endophytism in the Arabidopsis root mycobiome.</title>
        <authorList>
            <person name="Mesny F."/>
            <person name="Miyauchi S."/>
            <person name="Thiergart T."/>
            <person name="Pickel B."/>
            <person name="Atanasova L."/>
            <person name="Karlsson M."/>
            <person name="Huettel B."/>
            <person name="Barry K.W."/>
            <person name="Haridas S."/>
            <person name="Chen C."/>
            <person name="Bauer D."/>
            <person name="Andreopoulos W."/>
            <person name="Pangilinan J."/>
            <person name="LaButti K."/>
            <person name="Riley R."/>
            <person name="Lipzen A."/>
            <person name="Clum A."/>
            <person name="Drula E."/>
            <person name="Henrissat B."/>
            <person name="Kohler A."/>
            <person name="Grigoriev I.V."/>
            <person name="Martin F.M."/>
            <person name="Hacquard S."/>
        </authorList>
    </citation>
    <scope>NUCLEOTIDE SEQUENCE [LARGE SCALE GENOMIC DNA]</scope>
    <source>
        <strain evidence="1 2">MPI-SDFR-AT-0079</strain>
    </source>
</reference>
<gene>
    <name evidence="1" type="ORF">F5144DRAFT_536339</name>
</gene>
<accession>A0ACB7P5F6</accession>
<evidence type="ECO:0000313" key="1">
    <source>
        <dbReference type="EMBL" id="KAH6628147.1"/>
    </source>
</evidence>
<name>A0ACB7P5F6_9PEZI</name>